<evidence type="ECO:0000256" key="2">
    <source>
        <dbReference type="SAM" id="Phobius"/>
    </source>
</evidence>
<dbReference type="GO" id="GO:0016740">
    <property type="term" value="F:transferase activity"/>
    <property type="evidence" value="ECO:0007669"/>
    <property type="project" value="UniProtKB-KW"/>
</dbReference>
<reference evidence="3 4" key="1">
    <citation type="journal article" date="2021" name="Elife">
        <title>Chloroplast acquisition without the gene transfer in kleptoplastic sea slugs, Plakobranchus ocellatus.</title>
        <authorList>
            <person name="Maeda T."/>
            <person name="Takahashi S."/>
            <person name="Yoshida T."/>
            <person name="Shimamura S."/>
            <person name="Takaki Y."/>
            <person name="Nagai Y."/>
            <person name="Toyoda A."/>
            <person name="Suzuki Y."/>
            <person name="Arimoto A."/>
            <person name="Ishii H."/>
            <person name="Satoh N."/>
            <person name="Nishiyama T."/>
            <person name="Hasebe M."/>
            <person name="Maruyama T."/>
            <person name="Minagawa J."/>
            <person name="Obokata J."/>
            <person name="Shigenobu S."/>
        </authorList>
    </citation>
    <scope>NUCLEOTIDE SEQUENCE [LARGE SCALE GENOMIC DNA]</scope>
</reference>
<feature type="compositionally biased region" description="Acidic residues" evidence="1">
    <location>
        <begin position="55"/>
        <end position="68"/>
    </location>
</feature>
<dbReference type="EMBL" id="BLXT01001860">
    <property type="protein sequence ID" value="GFN88595.1"/>
    <property type="molecule type" value="Genomic_DNA"/>
</dbReference>
<feature type="compositionally biased region" description="Acidic residues" evidence="1">
    <location>
        <begin position="216"/>
        <end position="228"/>
    </location>
</feature>
<evidence type="ECO:0000256" key="1">
    <source>
        <dbReference type="SAM" id="MobiDB-lite"/>
    </source>
</evidence>
<evidence type="ECO:0000313" key="4">
    <source>
        <dbReference type="Proteomes" id="UP000735302"/>
    </source>
</evidence>
<keyword evidence="2" id="KW-0812">Transmembrane</keyword>
<dbReference type="AlphaFoldDB" id="A0AAV3YMX6"/>
<evidence type="ECO:0000313" key="3">
    <source>
        <dbReference type="EMBL" id="GFN88595.1"/>
    </source>
</evidence>
<sequence>MDKNKRVCGSGVSPQPMSASFDGELSETGFIQKKNKGSHLSTESDESWREKNAGEEEVEDGIEDDVDGEEIKENKMESTKALISSQEKEENNKGDSERPSEGENLYECALEIFDTSRDPNRSDLPAKPSLTCSSSLKQAEIENSFDSGSAFKTPLEQSCPIIDTCTATIQGPPSATALLETMTKSSGCDNQMIKATEENSEQTYREIEQMLHEQTSDDDDDDNEEDKEVDNQLENIPKSVTFAEDKEVFDMGFVLPASVTVHLDTPVSSIAPGDVQISVESVQPVCDSASAYPISGILKTEEGCENKEDGMPDLVSADVHSEDSIGAWYGDSEQSVVRESCLGAKEWADTPKPSDLRHDMAGDFNAMRTCPSKGTNEVRDIIQEAAASNLIDADDCEQAAIGEIVEDVQTTSVDGDYGVAKDNGVATAQAKTYGEPENAELDSEEDDAATHRGFIVETVPEHELLKPEDNVAAHVAECNGVRKPHSSPVNGMKPFAPSSDGFSHSTDSTYQDTIGPLDNPQFLKTLNYTASQAFDQDEHFGLHSAGLDARSLADIQDPPDLDAGWAWIVLVASFVGATLLGASVYAADYPACLKLSSLPRLSKVSVYPSYPNCPVYPSYPNCPVYLDHPDCSNYTDCPNYTDHPDYPDLPGHLCYPKYPECPNYPN</sequence>
<dbReference type="Proteomes" id="UP000735302">
    <property type="component" value="Unassembled WGS sequence"/>
</dbReference>
<keyword evidence="3" id="KW-0808">Transferase</keyword>
<feature type="transmembrane region" description="Helical" evidence="2">
    <location>
        <begin position="565"/>
        <end position="587"/>
    </location>
</feature>
<feature type="compositionally biased region" description="Basic and acidic residues" evidence="1">
    <location>
        <begin position="69"/>
        <end position="78"/>
    </location>
</feature>
<feature type="region of interest" description="Disordered" evidence="1">
    <location>
        <begin position="1"/>
        <end position="106"/>
    </location>
</feature>
<comment type="caution">
    <text evidence="3">The sequence shown here is derived from an EMBL/GenBank/DDBJ whole genome shotgun (WGS) entry which is preliminary data.</text>
</comment>
<keyword evidence="2" id="KW-1133">Transmembrane helix</keyword>
<keyword evidence="2" id="KW-0472">Membrane</keyword>
<name>A0AAV3YMX6_9GAST</name>
<accession>A0AAV3YMX6</accession>
<keyword evidence="4" id="KW-1185">Reference proteome</keyword>
<gene>
    <name evidence="3" type="ORF">PoB_001510100</name>
</gene>
<organism evidence="3 4">
    <name type="scientific">Plakobranchus ocellatus</name>
    <dbReference type="NCBI Taxonomy" id="259542"/>
    <lineage>
        <taxon>Eukaryota</taxon>
        <taxon>Metazoa</taxon>
        <taxon>Spiralia</taxon>
        <taxon>Lophotrochozoa</taxon>
        <taxon>Mollusca</taxon>
        <taxon>Gastropoda</taxon>
        <taxon>Heterobranchia</taxon>
        <taxon>Euthyneura</taxon>
        <taxon>Panpulmonata</taxon>
        <taxon>Sacoglossa</taxon>
        <taxon>Placobranchoidea</taxon>
        <taxon>Plakobranchidae</taxon>
        <taxon>Plakobranchus</taxon>
    </lineage>
</organism>
<feature type="region of interest" description="Disordered" evidence="1">
    <location>
        <begin position="213"/>
        <end position="233"/>
    </location>
</feature>
<feature type="compositionally biased region" description="Basic and acidic residues" evidence="1">
    <location>
        <begin position="86"/>
        <end position="101"/>
    </location>
</feature>
<protein>
    <submittedName>
        <fullName evidence="3">Acetyl-CoA carboxylase carboxyl transferase subunit beta, chloroplastic</fullName>
    </submittedName>
</protein>
<proteinExistence type="predicted"/>